<keyword evidence="2 5" id="KW-0812">Transmembrane</keyword>
<dbReference type="GO" id="GO:0030435">
    <property type="term" value="P:sporulation resulting in formation of a cellular spore"/>
    <property type="evidence" value="ECO:0007669"/>
    <property type="project" value="UniProtKB-UniRule"/>
</dbReference>
<dbReference type="HOGENOM" id="CLU_1825576_0_0_1"/>
<reference evidence="6 7" key="1">
    <citation type="journal article" date="2011" name="Proc. Natl. Acad. Sci. U.S.A.">
        <title>Evolutionary erosion of yeast sex chromosomes by mating-type switching accidents.</title>
        <authorList>
            <person name="Gordon J.L."/>
            <person name="Armisen D."/>
            <person name="Proux-Wera E."/>
            <person name="Oheigeartaigh S.S."/>
            <person name="Byrne K.P."/>
            <person name="Wolfe K.H."/>
        </authorList>
    </citation>
    <scope>NUCLEOTIDE SEQUENCE [LARGE SCALE GENOMIC DNA]</scope>
    <source>
        <strain evidence="7">ATCC MYA-139 / BCRC 22969 / CBS 8797 / CCRC 22969 / KCTC 17520 / NBRC 10181 / NCYC 3082</strain>
    </source>
</reference>
<evidence type="ECO:0000256" key="2">
    <source>
        <dbReference type="ARBA" id="ARBA00022692"/>
    </source>
</evidence>
<feature type="transmembrane region" description="Helical" evidence="5">
    <location>
        <begin position="32"/>
        <end position="49"/>
    </location>
</feature>
<keyword evidence="7" id="KW-1185">Reference proteome</keyword>
<dbReference type="OrthoDB" id="4070176at2759"/>
<name>J7S7R9_HUIN7</name>
<keyword evidence="3 5" id="KW-1133">Transmembrane helix</keyword>
<evidence type="ECO:0000256" key="3">
    <source>
        <dbReference type="ARBA" id="ARBA00022989"/>
    </source>
</evidence>
<evidence type="ECO:0000313" key="7">
    <source>
        <dbReference type="Proteomes" id="UP000006310"/>
    </source>
</evidence>
<dbReference type="Pfam" id="PF17062">
    <property type="entry name" value="Osw5"/>
    <property type="match status" value="1"/>
</dbReference>
<dbReference type="InterPro" id="IPR031430">
    <property type="entry name" value="Osw5"/>
</dbReference>
<evidence type="ECO:0000256" key="1">
    <source>
        <dbReference type="ARBA" id="ARBA00004141"/>
    </source>
</evidence>
<comment type="subcellular location">
    <subcellularLocation>
        <location evidence="1">Membrane</location>
        <topology evidence="1">Multi-pass membrane protein</topology>
    </subcellularLocation>
</comment>
<dbReference type="KEGG" id="kng:KNAG_0E01990"/>
<reference evidence="7" key="2">
    <citation type="submission" date="2012-08" db="EMBL/GenBank/DDBJ databases">
        <title>Genome sequence of Kazachstania naganishii.</title>
        <authorList>
            <person name="Gordon J.L."/>
            <person name="Armisen D."/>
            <person name="Proux-Wera E."/>
            <person name="OhEigeartaigh S.S."/>
            <person name="Byrne K.P."/>
            <person name="Wolfe K.H."/>
        </authorList>
    </citation>
    <scope>NUCLEOTIDE SEQUENCE [LARGE SCALE GENOMIC DNA]</scope>
    <source>
        <strain evidence="7">ATCC MYA-139 / BCRC 22969 / CBS 8797 / CCRC 22969 / KCTC 17520 / NBRC 10181 / NCYC 3082</strain>
    </source>
</reference>
<comment type="caution">
    <text evidence="5">Lacks conserved residue(s) required for the propagation of feature annotation.</text>
</comment>
<evidence type="ECO:0000256" key="4">
    <source>
        <dbReference type="ARBA" id="ARBA00023136"/>
    </source>
</evidence>
<keyword evidence="5" id="KW-0749">Sporulation</keyword>
<dbReference type="EMBL" id="HE978318">
    <property type="protein sequence ID" value="CCK70461.1"/>
    <property type="molecule type" value="Genomic_DNA"/>
</dbReference>
<protein>
    <recommendedName>
        <fullName evidence="5">Outer spore wall protein 5</fullName>
    </recommendedName>
</protein>
<dbReference type="GO" id="GO:0016020">
    <property type="term" value="C:membrane"/>
    <property type="evidence" value="ECO:0007669"/>
    <property type="project" value="UniProtKB-SubCell"/>
</dbReference>
<dbReference type="GeneID" id="34526161"/>
<feature type="transmembrane region" description="Helical" evidence="5">
    <location>
        <begin position="121"/>
        <end position="140"/>
    </location>
</feature>
<dbReference type="Proteomes" id="UP000006310">
    <property type="component" value="Chromosome 5"/>
</dbReference>
<sequence>MALLGIIVYAAAFFALTIASSLLIIPLLVMSFIFATLVIVFGFISNATFKMCQAIIFRVEGILHGIYFHMITIRRQEEIQMKRFTSVGQSTRLYCTTITVPTDPHFTRTSYRKKNKNKRNLVKLHIYIHLQTIYGLIIFGI</sequence>
<proteinExistence type="inferred from homology"/>
<accession>J7S7R9</accession>
<evidence type="ECO:0000313" key="6">
    <source>
        <dbReference type="EMBL" id="CCK70461.1"/>
    </source>
</evidence>
<comment type="function">
    <text evidence="5">Involved in spore wall assembly.</text>
</comment>
<comment type="similarity">
    <text evidence="5">Belongs to the OSW5 family.</text>
</comment>
<gene>
    <name evidence="6" type="primary">KNAG0E01990</name>
    <name evidence="6" type="ordered locus">KNAG_0E01990</name>
</gene>
<dbReference type="RefSeq" id="XP_022464707.1">
    <property type="nucleotide sequence ID" value="XM_022608186.1"/>
</dbReference>
<evidence type="ECO:0000256" key="5">
    <source>
        <dbReference type="RuleBase" id="RU363006"/>
    </source>
</evidence>
<organism evidence="6 7">
    <name type="scientific">Huiozyma naganishii (strain ATCC MYA-139 / BCRC 22969 / CBS 8797 / KCTC 17520 / NBRC 10181 / NCYC 3082 / Yp74L-3)</name>
    <name type="common">Yeast</name>
    <name type="synonym">Kazachstania naganishii</name>
    <dbReference type="NCBI Taxonomy" id="1071383"/>
    <lineage>
        <taxon>Eukaryota</taxon>
        <taxon>Fungi</taxon>
        <taxon>Dikarya</taxon>
        <taxon>Ascomycota</taxon>
        <taxon>Saccharomycotina</taxon>
        <taxon>Saccharomycetes</taxon>
        <taxon>Saccharomycetales</taxon>
        <taxon>Saccharomycetaceae</taxon>
        <taxon>Huiozyma</taxon>
    </lineage>
</organism>
<keyword evidence="4 5" id="KW-0472">Membrane</keyword>
<feature type="transmembrane region" description="Helical" evidence="5">
    <location>
        <begin position="6"/>
        <end position="25"/>
    </location>
</feature>
<dbReference type="AlphaFoldDB" id="J7S7R9"/>